<proteinExistence type="inferred from homology"/>
<feature type="binding site" evidence="7">
    <location>
        <position position="60"/>
    </location>
    <ligand>
        <name>S-adenosyl-L-methionine</name>
        <dbReference type="ChEBI" id="CHEBI:59789"/>
    </ligand>
</feature>
<comment type="catalytic activity">
    <reaction evidence="1 6">
        <text>[phosphatase 2A protein]-C-terminal L-leucine + S-adenosyl-L-methionine = [phosphatase 2A protein]-C-terminal L-leucine methyl ester + S-adenosyl-L-homocysteine</text>
        <dbReference type="Rhea" id="RHEA:48544"/>
        <dbReference type="Rhea" id="RHEA-COMP:12134"/>
        <dbReference type="Rhea" id="RHEA-COMP:12135"/>
        <dbReference type="ChEBI" id="CHEBI:57856"/>
        <dbReference type="ChEBI" id="CHEBI:59789"/>
        <dbReference type="ChEBI" id="CHEBI:90516"/>
        <dbReference type="ChEBI" id="CHEBI:90517"/>
        <dbReference type="EC" id="2.1.1.233"/>
    </reaction>
</comment>
<protein>
    <recommendedName>
        <fullName evidence="6">Leucine carboxyl methyltransferase 1 homolog</fullName>
        <ecNumber evidence="6">2.1.1.233</ecNumber>
    </recommendedName>
</protein>
<dbReference type="PANTHER" id="PTHR13600">
    <property type="entry name" value="LEUCINE CARBOXYL METHYLTRANSFERASE"/>
    <property type="match status" value="1"/>
</dbReference>
<evidence type="ECO:0000256" key="7">
    <source>
        <dbReference type="PIRSR" id="PIRSR016305-1"/>
    </source>
</evidence>
<dbReference type="GO" id="GO:0018423">
    <property type="term" value="F:protein C-terminal leucine carboxyl O-methyltransferase activity"/>
    <property type="evidence" value="ECO:0007669"/>
    <property type="project" value="UniProtKB-EC"/>
</dbReference>
<dbReference type="GO" id="GO:0016020">
    <property type="term" value="C:membrane"/>
    <property type="evidence" value="ECO:0007669"/>
    <property type="project" value="UniProtKB-SubCell"/>
</dbReference>
<evidence type="ECO:0000256" key="3">
    <source>
        <dbReference type="ARBA" id="ARBA00022603"/>
    </source>
</evidence>
<evidence type="ECO:0000256" key="2">
    <source>
        <dbReference type="ARBA" id="ARBA00010703"/>
    </source>
</evidence>
<dbReference type="Proteomes" id="UP001489004">
    <property type="component" value="Unassembled WGS sequence"/>
</dbReference>
<dbReference type="InterPro" id="IPR016651">
    <property type="entry name" value="LCMT1"/>
</dbReference>
<feature type="binding site" evidence="7">
    <location>
        <position position="92"/>
    </location>
    <ligand>
        <name>S-adenosyl-L-methionine</name>
        <dbReference type="ChEBI" id="CHEBI:59789"/>
    </ligand>
</feature>
<dbReference type="GO" id="GO:0009966">
    <property type="term" value="P:regulation of signal transduction"/>
    <property type="evidence" value="ECO:0007669"/>
    <property type="project" value="UniProtKB-ARBA"/>
</dbReference>
<dbReference type="PIRSF" id="PIRSF016305">
    <property type="entry name" value="LCM_mtfrase"/>
    <property type="match status" value="1"/>
</dbReference>
<organism evidence="8 9">
    <name type="scientific">[Myrmecia] bisecta</name>
    <dbReference type="NCBI Taxonomy" id="41462"/>
    <lineage>
        <taxon>Eukaryota</taxon>
        <taxon>Viridiplantae</taxon>
        <taxon>Chlorophyta</taxon>
        <taxon>core chlorophytes</taxon>
        <taxon>Trebouxiophyceae</taxon>
        <taxon>Trebouxiales</taxon>
        <taxon>Trebouxiaceae</taxon>
        <taxon>Myrmecia</taxon>
    </lineage>
</organism>
<gene>
    <name evidence="8" type="ORF">WJX72_010045</name>
</gene>
<keyword evidence="5 6" id="KW-0949">S-adenosyl-L-methionine</keyword>
<evidence type="ECO:0000256" key="6">
    <source>
        <dbReference type="PIRNR" id="PIRNR016305"/>
    </source>
</evidence>
<feature type="binding site" evidence="7">
    <location>
        <begin position="164"/>
        <end position="165"/>
    </location>
    <ligand>
        <name>S-adenosyl-L-methionine</name>
        <dbReference type="ChEBI" id="CHEBI:59789"/>
    </ligand>
</feature>
<dbReference type="InterPro" id="IPR007213">
    <property type="entry name" value="Ppm1/Ppm2/Tcmp"/>
</dbReference>
<dbReference type="Pfam" id="PF04072">
    <property type="entry name" value="LCM"/>
    <property type="match status" value="1"/>
</dbReference>
<dbReference type="GO" id="GO:0032259">
    <property type="term" value="P:methylation"/>
    <property type="evidence" value="ECO:0007669"/>
    <property type="project" value="UniProtKB-KW"/>
</dbReference>
<keyword evidence="9" id="KW-1185">Reference proteome</keyword>
<evidence type="ECO:0000256" key="4">
    <source>
        <dbReference type="ARBA" id="ARBA00022679"/>
    </source>
</evidence>
<dbReference type="PANTHER" id="PTHR13600:SF21">
    <property type="entry name" value="LEUCINE CARBOXYL METHYLTRANSFERASE 1"/>
    <property type="match status" value="1"/>
</dbReference>
<dbReference type="FunFam" id="3.40.50.150:FF:000092">
    <property type="entry name" value="Leucine carboxyl methyltransferase 1"/>
    <property type="match status" value="1"/>
</dbReference>
<comment type="similarity">
    <text evidence="2 6">Belongs to the methyltransferase superfamily. LCMT family.</text>
</comment>
<keyword evidence="4 6" id="KW-0808">Transferase</keyword>
<dbReference type="GO" id="GO:0005737">
    <property type="term" value="C:cytoplasm"/>
    <property type="evidence" value="ECO:0007669"/>
    <property type="project" value="UniProtKB-SubCell"/>
</dbReference>
<keyword evidence="6" id="KW-0963">Cytoplasm</keyword>
<dbReference type="EMBL" id="JALJOR010000001">
    <property type="protein sequence ID" value="KAK9830157.1"/>
    <property type="molecule type" value="Genomic_DNA"/>
</dbReference>
<evidence type="ECO:0000256" key="1">
    <source>
        <dbReference type="ARBA" id="ARBA00000724"/>
    </source>
</evidence>
<dbReference type="SUPFAM" id="SSF53335">
    <property type="entry name" value="S-adenosyl-L-methionine-dependent methyltransferases"/>
    <property type="match status" value="1"/>
</dbReference>
<feature type="binding site" evidence="7">
    <location>
        <position position="191"/>
    </location>
    <ligand>
        <name>S-adenosyl-L-methionine</name>
        <dbReference type="ChEBI" id="CHEBI:59789"/>
    </ligand>
</feature>
<dbReference type="InterPro" id="IPR029063">
    <property type="entry name" value="SAM-dependent_MTases_sf"/>
</dbReference>
<evidence type="ECO:0000313" key="9">
    <source>
        <dbReference type="Proteomes" id="UP001489004"/>
    </source>
</evidence>
<sequence length="341" mass="38555">MSTPTVLKGSDAAVQNTNDDAQISKLSCVRLGYFKDDFIQYFVRRASRRSPLINRGYYSRITALRHLLYQFLAAGHDPATGSTPPKQVLSLGAGFDTTWFQLQSEGIAPARYIEVDFAEVTHKKANIIGSKEPLYKLLGLDKGGEIDAESGRIVTDQYCLLPADLRDLKALEAALTSVGFQPELPTFILSECVLVYMRSQDSDALVHWLGRRLPTAVFVLYEQIKPDDAFGQQMLMNIESRGCPLLGIRGTPSLESHVARFRNNGWQRAEAKDMNTIYRDHLDPQDKRRAERLEIFDEFEEWHLIQEHYCIATAINDTQGIFRNYGLPENESIHKPLPCAD</sequence>
<keyword evidence="6" id="KW-0472">Membrane</keyword>
<comment type="caution">
    <text evidence="8">The sequence shown here is derived from an EMBL/GenBank/DDBJ whole genome shotgun (WGS) entry which is preliminary data.</text>
</comment>
<keyword evidence="3 6" id="KW-0489">Methyltransferase</keyword>
<accession>A0AAW1R986</accession>
<evidence type="ECO:0000313" key="8">
    <source>
        <dbReference type="EMBL" id="KAK9830157.1"/>
    </source>
</evidence>
<comment type="function">
    <text evidence="6">Involved in brassinosteroid (BR) signaling.</text>
</comment>
<dbReference type="Gene3D" id="3.40.50.150">
    <property type="entry name" value="Vaccinia Virus protein VP39"/>
    <property type="match status" value="1"/>
</dbReference>
<dbReference type="EC" id="2.1.1.233" evidence="6"/>
<evidence type="ECO:0000256" key="5">
    <source>
        <dbReference type="ARBA" id="ARBA00022691"/>
    </source>
</evidence>
<comment type="subcellular location">
    <subcellularLocation>
        <location evidence="6">Cytoplasm</location>
    </subcellularLocation>
    <subcellularLocation>
        <location evidence="6">Membrane</location>
        <topology evidence="6">Peripheral membrane protein</topology>
    </subcellularLocation>
</comment>
<reference evidence="8 9" key="1">
    <citation type="journal article" date="2024" name="Nat. Commun.">
        <title>Phylogenomics reveals the evolutionary origins of lichenization in chlorophyte algae.</title>
        <authorList>
            <person name="Puginier C."/>
            <person name="Libourel C."/>
            <person name="Otte J."/>
            <person name="Skaloud P."/>
            <person name="Haon M."/>
            <person name="Grisel S."/>
            <person name="Petersen M."/>
            <person name="Berrin J.G."/>
            <person name="Delaux P.M."/>
            <person name="Dal Grande F."/>
            <person name="Keller J."/>
        </authorList>
    </citation>
    <scope>NUCLEOTIDE SEQUENCE [LARGE SCALE GENOMIC DNA]</scope>
    <source>
        <strain evidence="8 9">SAG 2043</strain>
    </source>
</reference>
<dbReference type="AlphaFoldDB" id="A0AAW1R986"/>
<name>A0AAW1R986_9CHLO</name>